<dbReference type="GO" id="GO:0006355">
    <property type="term" value="P:regulation of DNA-templated transcription"/>
    <property type="evidence" value="ECO:0007669"/>
    <property type="project" value="InterPro"/>
</dbReference>
<dbReference type="SUPFAM" id="SSF47598">
    <property type="entry name" value="Ribbon-helix-helix"/>
    <property type="match status" value="1"/>
</dbReference>
<comment type="caution">
    <text evidence="1">The sequence shown here is derived from an EMBL/GenBank/DDBJ whole genome shotgun (WGS) entry which is preliminary data.</text>
</comment>
<dbReference type="InterPro" id="IPR013321">
    <property type="entry name" value="Arc_rbn_hlx_hlx"/>
</dbReference>
<reference evidence="1" key="1">
    <citation type="journal article" date="2020" name="Appl. Environ. Microbiol.">
        <title>Medium-Chain Fatty Acid Synthesis by 'Candidatus Weimeria bifida' gen. nov., sp. nov., and 'Candidatus Pseudoramibacter fermentans' sp. nov.</title>
        <authorList>
            <person name="Scarborough M.J."/>
            <person name="Myers K.S."/>
            <person name="Donohue T.J."/>
            <person name="Noguera D.R."/>
        </authorList>
    </citation>
    <scope>NUCLEOTIDE SEQUENCE</scope>
    <source>
        <strain evidence="1">LCO1.1</strain>
    </source>
</reference>
<organism evidence="1 2">
    <name type="scientific">Candidatus Weimeria bifida</name>
    <dbReference type="NCBI Taxonomy" id="2599074"/>
    <lineage>
        <taxon>Bacteria</taxon>
        <taxon>Bacillati</taxon>
        <taxon>Bacillota</taxon>
        <taxon>Clostridia</taxon>
        <taxon>Lachnospirales</taxon>
        <taxon>Lachnospiraceae</taxon>
        <taxon>Candidatus Weimeria</taxon>
    </lineage>
</organism>
<dbReference type="AlphaFoldDB" id="A0A6N7J012"/>
<name>A0A6N7J012_9FIRM</name>
<protein>
    <recommendedName>
        <fullName evidence="3">CopG family transcriptional regulator</fullName>
    </recommendedName>
</protein>
<proteinExistence type="predicted"/>
<dbReference type="Gene3D" id="1.10.1220.10">
    <property type="entry name" value="Met repressor-like"/>
    <property type="match status" value="1"/>
</dbReference>
<dbReference type="Proteomes" id="UP000460257">
    <property type="component" value="Unassembled WGS sequence"/>
</dbReference>
<sequence>MEEEKTEALDVKRRGRPRVANKKKQYTLTMRPDMYEQAREEADRRGISFSALIANALVEYLDK</sequence>
<accession>A0A6N7J012</accession>
<evidence type="ECO:0000313" key="2">
    <source>
        <dbReference type="Proteomes" id="UP000460257"/>
    </source>
</evidence>
<keyword evidence="2" id="KW-1185">Reference proteome</keyword>
<dbReference type="EMBL" id="VOGC01000007">
    <property type="protein sequence ID" value="MQN01938.1"/>
    <property type="molecule type" value="Genomic_DNA"/>
</dbReference>
<dbReference type="InterPro" id="IPR010985">
    <property type="entry name" value="Ribbon_hlx_hlx"/>
</dbReference>
<gene>
    <name evidence="1" type="ORF">FRC54_08560</name>
</gene>
<evidence type="ECO:0008006" key="3">
    <source>
        <dbReference type="Google" id="ProtNLM"/>
    </source>
</evidence>
<evidence type="ECO:0000313" key="1">
    <source>
        <dbReference type="EMBL" id="MQN01938.1"/>
    </source>
</evidence>